<dbReference type="Gene3D" id="3.40.390.10">
    <property type="entry name" value="Collagenase (Catalytic Domain)"/>
    <property type="match status" value="1"/>
</dbReference>
<dbReference type="GO" id="GO:0004222">
    <property type="term" value="F:metalloendopeptidase activity"/>
    <property type="evidence" value="ECO:0007669"/>
    <property type="project" value="InterPro"/>
</dbReference>
<dbReference type="AlphaFoldDB" id="A0AAN5D5R3"/>
<evidence type="ECO:0000313" key="2">
    <source>
        <dbReference type="EMBL" id="GMR57038.1"/>
    </source>
</evidence>
<proteinExistence type="predicted"/>
<name>A0AAN5D5R3_9BILA</name>
<comment type="caution">
    <text evidence="2">The sequence shown here is derived from an EMBL/GenBank/DDBJ whole genome shotgun (WGS) entry which is preliminary data.</text>
</comment>
<dbReference type="Pfam" id="PF01431">
    <property type="entry name" value="Peptidase_M13"/>
    <property type="match status" value="1"/>
</dbReference>
<protein>
    <recommendedName>
        <fullName evidence="1">Peptidase M13 C-terminal domain-containing protein</fullName>
    </recommendedName>
</protein>
<reference evidence="3" key="1">
    <citation type="submission" date="2022-10" db="EMBL/GenBank/DDBJ databases">
        <title>Genome assembly of Pristionchus species.</title>
        <authorList>
            <person name="Yoshida K."/>
            <person name="Sommer R.J."/>
        </authorList>
    </citation>
    <scope>NUCLEOTIDE SEQUENCE [LARGE SCALE GENOMIC DNA]</scope>
    <source>
        <strain evidence="3">RS5460</strain>
    </source>
</reference>
<organism evidence="2 3">
    <name type="scientific">Pristionchus mayeri</name>
    <dbReference type="NCBI Taxonomy" id="1317129"/>
    <lineage>
        <taxon>Eukaryota</taxon>
        <taxon>Metazoa</taxon>
        <taxon>Ecdysozoa</taxon>
        <taxon>Nematoda</taxon>
        <taxon>Chromadorea</taxon>
        <taxon>Rhabditida</taxon>
        <taxon>Rhabditina</taxon>
        <taxon>Diplogasteromorpha</taxon>
        <taxon>Diplogasteroidea</taxon>
        <taxon>Neodiplogasteridae</taxon>
        <taxon>Pristionchus</taxon>
    </lineage>
</organism>
<dbReference type="PROSITE" id="PS51885">
    <property type="entry name" value="NEPRILYSIN"/>
    <property type="match status" value="1"/>
</dbReference>
<accession>A0AAN5D5R3</accession>
<dbReference type="InterPro" id="IPR000718">
    <property type="entry name" value="Peptidase_M13"/>
</dbReference>
<dbReference type="InterPro" id="IPR024079">
    <property type="entry name" value="MetalloPept_cat_dom_sf"/>
</dbReference>
<dbReference type="PANTHER" id="PTHR11733">
    <property type="entry name" value="ZINC METALLOPROTEASE FAMILY M13 NEPRILYSIN-RELATED"/>
    <property type="match status" value="1"/>
</dbReference>
<evidence type="ECO:0000259" key="1">
    <source>
        <dbReference type="Pfam" id="PF01431"/>
    </source>
</evidence>
<feature type="domain" description="Peptidase M13 C-terminal" evidence="1">
    <location>
        <begin position="3"/>
        <end position="125"/>
    </location>
</feature>
<dbReference type="GO" id="GO:0016485">
    <property type="term" value="P:protein processing"/>
    <property type="evidence" value="ECO:0007669"/>
    <property type="project" value="TreeGrafter"/>
</dbReference>
<dbReference type="PANTHER" id="PTHR11733:SF208">
    <property type="entry name" value="PEPTIDASE M13 C-TERMINAL DOMAIN-CONTAINING PROTEIN"/>
    <property type="match status" value="1"/>
</dbReference>
<sequence length="132" mass="14759">MNHFQKSCSKFAKGACASGYHTFNEDTPDVESNRLAYSIFRDLYGSQQTNEIDGLDTTLEQAFFYYTASSACARDEVRSQAWADYDPHSAKNIRINAGLSLMPEFSAAFGCKEGDPMFIKKEESCYVFGPNS</sequence>
<dbReference type="Proteomes" id="UP001328107">
    <property type="component" value="Unassembled WGS sequence"/>
</dbReference>
<feature type="non-terminal residue" evidence="2">
    <location>
        <position position="132"/>
    </location>
</feature>
<dbReference type="EMBL" id="BTRK01000006">
    <property type="protein sequence ID" value="GMR57038.1"/>
    <property type="molecule type" value="Genomic_DNA"/>
</dbReference>
<keyword evidence="3" id="KW-1185">Reference proteome</keyword>
<dbReference type="SUPFAM" id="SSF55486">
    <property type="entry name" value="Metalloproteases ('zincins'), catalytic domain"/>
    <property type="match status" value="1"/>
</dbReference>
<evidence type="ECO:0000313" key="3">
    <source>
        <dbReference type="Proteomes" id="UP001328107"/>
    </source>
</evidence>
<dbReference type="GO" id="GO:0005886">
    <property type="term" value="C:plasma membrane"/>
    <property type="evidence" value="ECO:0007669"/>
    <property type="project" value="TreeGrafter"/>
</dbReference>
<dbReference type="InterPro" id="IPR018497">
    <property type="entry name" value="Peptidase_M13_C"/>
</dbReference>
<gene>
    <name evidence="2" type="ORF">PMAYCL1PPCAC_27233</name>
</gene>